<dbReference type="RefSeq" id="WP_134744366.1">
    <property type="nucleotide sequence ID" value="NZ_JBFNFK010000007.1"/>
</dbReference>
<dbReference type="Pfam" id="PF12822">
    <property type="entry name" value="ECF_trnsprt"/>
    <property type="match status" value="1"/>
</dbReference>
<accession>A0A4R9C222</accession>
<feature type="transmembrane region" description="Helical" evidence="1">
    <location>
        <begin position="7"/>
        <end position="24"/>
    </location>
</feature>
<name>A0A4R9C222_9FIRM</name>
<keyword evidence="1" id="KW-1133">Transmembrane helix</keyword>
<feature type="transmembrane region" description="Helical" evidence="1">
    <location>
        <begin position="85"/>
        <end position="106"/>
    </location>
</feature>
<proteinExistence type="predicted"/>
<dbReference type="GO" id="GO:0022857">
    <property type="term" value="F:transmembrane transporter activity"/>
    <property type="evidence" value="ECO:0007669"/>
    <property type="project" value="InterPro"/>
</dbReference>
<reference evidence="2 3" key="1">
    <citation type="submission" date="2019-01" db="EMBL/GenBank/DDBJ databases">
        <title>Draft Genome Sequences of Helcococcus ovis Strains Isolated from the Uterus and Vagina of Dairy Cows with Metritis.</title>
        <authorList>
            <person name="Cunha F."/>
            <person name="Jeon S.J."/>
            <person name="Kutzer P."/>
            <person name="Galvao K.N."/>
        </authorList>
    </citation>
    <scope>NUCLEOTIDE SEQUENCE [LARGE SCALE GENOMIC DNA]</scope>
    <source>
        <strain evidence="2 3">KG-37</strain>
    </source>
</reference>
<evidence type="ECO:0000256" key="1">
    <source>
        <dbReference type="SAM" id="Phobius"/>
    </source>
</evidence>
<feature type="transmembrane region" description="Helical" evidence="1">
    <location>
        <begin position="118"/>
        <end position="140"/>
    </location>
</feature>
<organism evidence="2 3">
    <name type="scientific">Helcococcus ovis</name>
    <dbReference type="NCBI Taxonomy" id="72026"/>
    <lineage>
        <taxon>Bacteria</taxon>
        <taxon>Bacillati</taxon>
        <taxon>Bacillota</taxon>
        <taxon>Tissierellia</taxon>
        <taxon>Tissierellales</taxon>
        <taxon>Peptoniphilaceae</taxon>
        <taxon>Helcococcus</taxon>
    </lineage>
</organism>
<keyword evidence="1" id="KW-0812">Transmembrane</keyword>
<dbReference type="Proteomes" id="UP000297454">
    <property type="component" value="Unassembled WGS sequence"/>
</dbReference>
<dbReference type="Gene3D" id="1.10.1760.20">
    <property type="match status" value="1"/>
</dbReference>
<feature type="transmembrane region" description="Helical" evidence="1">
    <location>
        <begin position="160"/>
        <end position="186"/>
    </location>
</feature>
<evidence type="ECO:0000313" key="3">
    <source>
        <dbReference type="Proteomes" id="UP000297454"/>
    </source>
</evidence>
<dbReference type="InterPro" id="IPR024529">
    <property type="entry name" value="ECF_trnsprt_substrate-spec"/>
</dbReference>
<protein>
    <submittedName>
        <fullName evidence="2">ECF transporter S component</fullName>
    </submittedName>
</protein>
<comment type="caution">
    <text evidence="2">The sequence shown here is derived from an EMBL/GenBank/DDBJ whole genome shotgun (WGS) entry which is preliminary data.</text>
</comment>
<evidence type="ECO:0000313" key="2">
    <source>
        <dbReference type="EMBL" id="TFF66467.1"/>
    </source>
</evidence>
<keyword evidence="1" id="KW-0472">Membrane</keyword>
<gene>
    <name evidence="2" type="ORF">EQF91_03960</name>
</gene>
<dbReference type="AlphaFoldDB" id="A0A4R9C222"/>
<sequence>MNNKTQNITLLGILTSIIIIMTAVPGIGFIPIGLVNATIIHVPVIILAIVKGPKMGAIIGLIFGLSSMANAFLRPTPASFLFMNPIIAIGPRVLIGIFSGYSFIFIKKLLKNDSISAGLAAGIGSMTNTAGVLGLIYIIYAQRYLEVTNRAGQNAFNVLLGIAGGQGIIEMLVCIAIVIPVATILLKLDKRGIL</sequence>
<dbReference type="EMBL" id="SCFR01000010">
    <property type="protein sequence ID" value="TFF66467.1"/>
    <property type="molecule type" value="Genomic_DNA"/>
</dbReference>
<keyword evidence="3" id="KW-1185">Reference proteome</keyword>